<dbReference type="AlphaFoldDB" id="A0A076N6X7"/>
<reference evidence="1 2" key="1">
    <citation type="submission" date="2014-07" db="EMBL/GenBank/DDBJ databases">
        <title>Whole Genome Sequence of the Amycolatopsis methanolica 239.</title>
        <authorList>
            <person name="Tang B."/>
        </authorList>
    </citation>
    <scope>NUCLEOTIDE SEQUENCE [LARGE SCALE GENOMIC DNA]</scope>
    <source>
        <strain evidence="1 2">239</strain>
    </source>
</reference>
<protein>
    <recommendedName>
        <fullName evidence="3">Pyridoxamine 5'-phosphate oxidase family protein</fullName>
    </recommendedName>
</protein>
<gene>
    <name evidence="1" type="ORF">AMETH_5645</name>
</gene>
<dbReference type="STRING" id="1068978.AMETH_5645"/>
<dbReference type="InterPro" id="IPR024747">
    <property type="entry name" value="Pyridox_Oxase-rel"/>
</dbReference>
<evidence type="ECO:0000313" key="2">
    <source>
        <dbReference type="Proteomes" id="UP000062973"/>
    </source>
</evidence>
<dbReference type="Gene3D" id="2.30.110.10">
    <property type="entry name" value="Electron Transport, Fmn-binding Protein, Chain A"/>
    <property type="match status" value="1"/>
</dbReference>
<dbReference type="SUPFAM" id="SSF50475">
    <property type="entry name" value="FMN-binding split barrel"/>
    <property type="match status" value="1"/>
</dbReference>
<dbReference type="InterPro" id="IPR012349">
    <property type="entry name" value="Split_barrel_FMN-bd"/>
</dbReference>
<dbReference type="Proteomes" id="UP000062973">
    <property type="component" value="Chromosome"/>
</dbReference>
<dbReference type="EMBL" id="CP009110">
    <property type="protein sequence ID" value="AIJ25737.1"/>
    <property type="molecule type" value="Genomic_DNA"/>
</dbReference>
<sequence length="142" mass="15194">MIVVAVTFPARERSVAPMLDPFGLEVLGREQCLELLATAGIGRVVFTTRGLPAVQPVRFVLADDAVNFGAPAASPLFAAAHDGVVAFEADAFAPDLGSGWWVTVLGRARATRERARAWPASTADDRWIRIPLEVVSGRRLVG</sequence>
<dbReference type="PATRIC" id="fig|1068978.7.peg.6065"/>
<dbReference type="KEGG" id="amq:AMETH_5645"/>
<evidence type="ECO:0000313" key="1">
    <source>
        <dbReference type="EMBL" id="AIJ25737.1"/>
    </source>
</evidence>
<dbReference type="Pfam" id="PF12900">
    <property type="entry name" value="Pyridox_ox_2"/>
    <property type="match status" value="1"/>
</dbReference>
<name>A0A076N6X7_AMYME</name>
<keyword evidence="2" id="KW-1185">Reference proteome</keyword>
<organism evidence="1 2">
    <name type="scientific">Amycolatopsis methanolica 239</name>
    <dbReference type="NCBI Taxonomy" id="1068978"/>
    <lineage>
        <taxon>Bacteria</taxon>
        <taxon>Bacillati</taxon>
        <taxon>Actinomycetota</taxon>
        <taxon>Actinomycetes</taxon>
        <taxon>Pseudonocardiales</taxon>
        <taxon>Pseudonocardiaceae</taxon>
        <taxon>Amycolatopsis</taxon>
        <taxon>Amycolatopsis methanolica group</taxon>
    </lineage>
</organism>
<evidence type="ECO:0008006" key="3">
    <source>
        <dbReference type="Google" id="ProtNLM"/>
    </source>
</evidence>
<dbReference type="OrthoDB" id="3212118at2"/>
<dbReference type="eggNOG" id="COG3467">
    <property type="taxonomic scope" value="Bacteria"/>
</dbReference>
<proteinExistence type="predicted"/>
<dbReference type="HOGENOM" id="CLU_127487_1_1_11"/>
<accession>A0A076N6X7</accession>